<evidence type="ECO:0000313" key="1">
    <source>
        <dbReference type="EMBL" id="SFV63320.1"/>
    </source>
</evidence>
<accession>A0A1W1CBR6</accession>
<proteinExistence type="predicted"/>
<dbReference type="AlphaFoldDB" id="A0A1W1CBR6"/>
<evidence type="ECO:0008006" key="2">
    <source>
        <dbReference type="Google" id="ProtNLM"/>
    </source>
</evidence>
<gene>
    <name evidence="1" type="ORF">MNB_SV-6-599</name>
</gene>
<organism evidence="1">
    <name type="scientific">hydrothermal vent metagenome</name>
    <dbReference type="NCBI Taxonomy" id="652676"/>
    <lineage>
        <taxon>unclassified sequences</taxon>
        <taxon>metagenomes</taxon>
        <taxon>ecological metagenomes</taxon>
    </lineage>
</organism>
<dbReference type="Gene3D" id="3.40.50.300">
    <property type="entry name" value="P-loop containing nucleotide triphosphate hydrolases"/>
    <property type="match status" value="1"/>
</dbReference>
<dbReference type="InterPro" id="IPR027417">
    <property type="entry name" value="P-loop_NTPase"/>
</dbReference>
<sequence>MVIFQHNLIFVDEPQLEDEVVDDVLNTIFVVEKSPFCLQDRYVEYSEWTVISGQNVRYHSTLPLRESISRFSWALEIEDVALLCWERDEQKIYYIKGRHYTPERLQFWILHTFFPMILELERIYTILHVGAVEIESRAILFSAPSFGGKSTLTEYFLDRGHAMLSDDSLAIERRGNTYYAIPSYPFCRPYRELGSLGIYRENFVDKPKVISAIFKLQRSKPDDEIAIYEMRGIDKFETLYSSRFIDFSSAKVDSYHYYTKMANSVNIYRIDIPWDKKRLSEIHDKIISSLQAQ</sequence>
<protein>
    <recommendedName>
        <fullName evidence="2">Serine kinase of the HPr protein, regulates carbohydrate metabolism</fullName>
    </recommendedName>
</protein>
<name>A0A1W1CBR6_9ZZZZ</name>
<dbReference type="SUPFAM" id="SSF53795">
    <property type="entry name" value="PEP carboxykinase-like"/>
    <property type="match status" value="1"/>
</dbReference>
<dbReference type="EMBL" id="FPHC01000067">
    <property type="protein sequence ID" value="SFV63320.1"/>
    <property type="molecule type" value="Genomic_DNA"/>
</dbReference>
<reference evidence="1" key="1">
    <citation type="submission" date="2016-10" db="EMBL/GenBank/DDBJ databases">
        <authorList>
            <person name="de Groot N.N."/>
        </authorList>
    </citation>
    <scope>NUCLEOTIDE SEQUENCE</scope>
</reference>